<sequence>MVKTKFLEELIEIQNEYIQLLELGLKDWEEEYFIEFVEELNLFWKRNENVLNSIYEYEFPELETVFLTAVTKIDLEYLQHYSMKISGTICIIDDPLISYLNLLDKDLPPKMREKFSEVIQKNIRESIELFKICSHDFFILPIRTLIPIRIVTEAANQFFVSLFEGIISIEDYFKKINTFEDIERYLKEPVKDWILFGWDDEVGNNSLKERITNFINTEFMGNKEAPISEIFFFSQIGYLSQGMNILFTMSTTNFIPYIRGNLPFKYLTVLYTSLKYNLNLDLDKQIIRATISYLFERIFDYEKLVNVSYNEFLTKIDGLNLYGYVIQNLQLENKELHDINLRDVNLAVNEFYENKFSPLF</sequence>
<evidence type="ECO:0000313" key="2">
    <source>
        <dbReference type="Proteomes" id="UP000077856"/>
    </source>
</evidence>
<evidence type="ECO:0000313" key="1">
    <source>
        <dbReference type="EMBL" id="AND38604.1"/>
    </source>
</evidence>
<dbReference type="AlphaFoldDB" id="A0A160M8E2"/>
<name>A0A160M8E2_9BACI</name>
<dbReference type="Proteomes" id="UP000077856">
    <property type="component" value="Chromosome"/>
</dbReference>
<organism evidence="1 2">
    <name type="scientific">Cytobacillus oceanisediminis 2691</name>
    <dbReference type="NCBI Taxonomy" id="1196031"/>
    <lineage>
        <taxon>Bacteria</taxon>
        <taxon>Bacillati</taxon>
        <taxon>Bacillota</taxon>
        <taxon>Bacilli</taxon>
        <taxon>Bacillales</taxon>
        <taxon>Bacillaceae</taxon>
        <taxon>Cytobacillus</taxon>
    </lineage>
</organism>
<dbReference type="KEGG" id="bon:A361_05525"/>
<proteinExistence type="predicted"/>
<dbReference type="EMBL" id="CP015506">
    <property type="protein sequence ID" value="AND38604.1"/>
    <property type="molecule type" value="Genomic_DNA"/>
</dbReference>
<dbReference type="RefSeq" id="WP_019382432.1">
    <property type="nucleotide sequence ID" value="NZ_CP015506.1"/>
</dbReference>
<protein>
    <submittedName>
        <fullName evidence="1">Uncharacterized protein</fullName>
    </submittedName>
</protein>
<dbReference type="STRING" id="1196031.A361_05525"/>
<reference evidence="1 2" key="1">
    <citation type="submission" date="2016-04" db="EMBL/GenBank/DDBJ databases">
        <title>Complete genome sequence of Bacillus oceanisediminis strain 2691.</title>
        <authorList>
            <person name="Jeong H."/>
            <person name="Kim H.J."/>
            <person name="Lee D.-W."/>
        </authorList>
    </citation>
    <scope>NUCLEOTIDE SEQUENCE [LARGE SCALE GENOMIC DNA]</scope>
    <source>
        <strain evidence="1 2">2691</strain>
    </source>
</reference>
<accession>A0A160M8E2</accession>
<dbReference type="eggNOG" id="ENOG502ZAV1">
    <property type="taxonomic scope" value="Bacteria"/>
</dbReference>
<gene>
    <name evidence="1" type="ORF">A361_05525</name>
</gene>